<dbReference type="Gene3D" id="1.20.58.1040">
    <property type="match status" value="1"/>
</dbReference>
<keyword evidence="6" id="KW-1015">Disulfide bond</keyword>
<evidence type="ECO:0000313" key="12">
    <source>
        <dbReference type="RefSeq" id="XP_004506562.2"/>
    </source>
</evidence>
<dbReference type="SMART" id="SM00768">
    <property type="entry name" value="X8"/>
    <property type="match status" value="1"/>
</dbReference>
<keyword evidence="9" id="KW-0812">Transmembrane</keyword>
<dbReference type="InterPro" id="IPR012946">
    <property type="entry name" value="X8"/>
</dbReference>
<dbReference type="GO" id="GO:0009506">
    <property type="term" value="C:plasmodesma"/>
    <property type="evidence" value="ECO:0007669"/>
    <property type="project" value="UniProtKB-ARBA"/>
</dbReference>
<gene>
    <name evidence="12" type="primary">LOC101509975</name>
</gene>
<dbReference type="GO" id="GO:0098552">
    <property type="term" value="C:side of membrane"/>
    <property type="evidence" value="ECO:0007669"/>
    <property type="project" value="UniProtKB-KW"/>
</dbReference>
<keyword evidence="11" id="KW-1185">Reference proteome</keyword>
<evidence type="ECO:0000256" key="1">
    <source>
        <dbReference type="ARBA" id="ARBA00004609"/>
    </source>
</evidence>
<name>A0A1S2YLQ7_CICAR</name>
<dbReference type="InterPro" id="IPR044788">
    <property type="entry name" value="X8_dom_prot"/>
</dbReference>
<keyword evidence="9" id="KW-1133">Transmembrane helix</keyword>
<evidence type="ECO:0000256" key="9">
    <source>
        <dbReference type="SAM" id="Phobius"/>
    </source>
</evidence>
<evidence type="ECO:0000256" key="3">
    <source>
        <dbReference type="ARBA" id="ARBA00022622"/>
    </source>
</evidence>
<evidence type="ECO:0000259" key="10">
    <source>
        <dbReference type="SMART" id="SM00768"/>
    </source>
</evidence>
<evidence type="ECO:0000313" key="11">
    <source>
        <dbReference type="Proteomes" id="UP000087171"/>
    </source>
</evidence>
<keyword evidence="5 9" id="KW-0472">Membrane</keyword>
<dbReference type="FunFam" id="1.20.58.1040:FF:000001">
    <property type="entry name" value="Glucan endo-1,3-beta-glucosidase 4"/>
    <property type="match status" value="1"/>
</dbReference>
<dbReference type="STRING" id="3827.A0A1S2YLQ7"/>
<dbReference type="Pfam" id="PF07983">
    <property type="entry name" value="X8"/>
    <property type="match status" value="1"/>
</dbReference>
<evidence type="ECO:0000256" key="4">
    <source>
        <dbReference type="ARBA" id="ARBA00022729"/>
    </source>
</evidence>
<evidence type="ECO:0000256" key="6">
    <source>
        <dbReference type="ARBA" id="ARBA00023157"/>
    </source>
</evidence>
<comment type="subcellular location">
    <subcellularLocation>
        <location evidence="1">Cell membrane</location>
        <topology evidence="1">Lipid-anchor</topology>
        <topology evidence="1">GPI-anchor</topology>
    </subcellularLocation>
</comment>
<dbReference type="GO" id="GO:0005886">
    <property type="term" value="C:plasma membrane"/>
    <property type="evidence" value="ECO:0007669"/>
    <property type="project" value="UniProtKB-SubCell"/>
</dbReference>
<organism evidence="11 12">
    <name type="scientific">Cicer arietinum</name>
    <name type="common">Chickpea</name>
    <name type="synonym">Garbanzo</name>
    <dbReference type="NCBI Taxonomy" id="3827"/>
    <lineage>
        <taxon>Eukaryota</taxon>
        <taxon>Viridiplantae</taxon>
        <taxon>Streptophyta</taxon>
        <taxon>Embryophyta</taxon>
        <taxon>Tracheophyta</taxon>
        <taxon>Spermatophyta</taxon>
        <taxon>Magnoliopsida</taxon>
        <taxon>eudicotyledons</taxon>
        <taxon>Gunneridae</taxon>
        <taxon>Pentapetalae</taxon>
        <taxon>rosids</taxon>
        <taxon>fabids</taxon>
        <taxon>Fabales</taxon>
        <taxon>Fabaceae</taxon>
        <taxon>Papilionoideae</taxon>
        <taxon>50 kb inversion clade</taxon>
        <taxon>NPAAA clade</taxon>
        <taxon>Hologalegina</taxon>
        <taxon>IRL clade</taxon>
        <taxon>Cicereae</taxon>
        <taxon>Cicer</taxon>
    </lineage>
</organism>
<keyword evidence="3" id="KW-0336">GPI-anchor</keyword>
<sequence>MASSKFISVMLMFVTIMVLINVMIVGAAKTWCVAKEGADTTALLSALNYACGAGADCEPIQSTGLCFNPDTIEGHASYAFNNYYQIKKQAGGFCDFGGSATIVEIDPSMHINTPLIRPEMVQQTTDKVKRIKEKMKISQDRQKSYVDKRRRLLEFEQGDHVFLRVTPTTGVVKEISCRPVSCDRTKHNSTEG</sequence>
<feature type="domain" description="X8" evidence="10">
    <location>
        <begin position="30"/>
        <end position="113"/>
    </location>
</feature>
<evidence type="ECO:0000256" key="8">
    <source>
        <dbReference type="ARBA" id="ARBA00023288"/>
    </source>
</evidence>
<dbReference type="RefSeq" id="XP_004506562.2">
    <property type="nucleotide sequence ID" value="XM_004506505.2"/>
</dbReference>
<keyword evidence="4" id="KW-0732">Signal</keyword>
<dbReference type="PaxDb" id="3827-XP_004506562.1"/>
<reference evidence="11" key="1">
    <citation type="journal article" date="2013" name="Nat. Biotechnol.">
        <title>Draft genome sequence of chickpea (Cicer arietinum) provides a resource for trait improvement.</title>
        <authorList>
            <person name="Varshney R.K."/>
            <person name="Song C."/>
            <person name="Saxena R.K."/>
            <person name="Azam S."/>
            <person name="Yu S."/>
            <person name="Sharpe A.G."/>
            <person name="Cannon S."/>
            <person name="Baek J."/>
            <person name="Rosen B.D."/>
            <person name="Tar'an B."/>
            <person name="Millan T."/>
            <person name="Zhang X."/>
            <person name="Ramsay L.D."/>
            <person name="Iwata A."/>
            <person name="Wang Y."/>
            <person name="Nelson W."/>
            <person name="Farmer A.D."/>
            <person name="Gaur P.M."/>
            <person name="Soderlund C."/>
            <person name="Penmetsa R.V."/>
            <person name="Xu C."/>
            <person name="Bharti A.K."/>
            <person name="He W."/>
            <person name="Winter P."/>
            <person name="Zhao S."/>
            <person name="Hane J.K."/>
            <person name="Carrasquilla-Garcia N."/>
            <person name="Condie J.A."/>
            <person name="Upadhyaya H.D."/>
            <person name="Luo M.C."/>
            <person name="Thudi M."/>
            <person name="Gowda C.L."/>
            <person name="Singh N.P."/>
            <person name="Lichtenzveig J."/>
            <person name="Gali K.K."/>
            <person name="Rubio J."/>
            <person name="Nadarajan N."/>
            <person name="Dolezel J."/>
            <person name="Bansal K.C."/>
            <person name="Xu X."/>
            <person name="Edwards D."/>
            <person name="Zhang G."/>
            <person name="Kahl G."/>
            <person name="Gil J."/>
            <person name="Singh K.B."/>
            <person name="Datta S.K."/>
            <person name="Jackson S.A."/>
            <person name="Wang J."/>
            <person name="Cook D.R."/>
        </authorList>
    </citation>
    <scope>NUCLEOTIDE SEQUENCE [LARGE SCALE GENOMIC DNA]</scope>
    <source>
        <strain evidence="11">cv. CDC Frontier</strain>
    </source>
</reference>
<keyword evidence="7" id="KW-0325">Glycoprotein</keyword>
<accession>A0A1S2YLQ7</accession>
<evidence type="ECO:0000256" key="5">
    <source>
        <dbReference type="ARBA" id="ARBA00023136"/>
    </source>
</evidence>
<keyword evidence="2" id="KW-1003">Cell membrane</keyword>
<dbReference type="Proteomes" id="UP000087171">
    <property type="component" value="Chromosome Ca6"/>
</dbReference>
<evidence type="ECO:0000256" key="7">
    <source>
        <dbReference type="ARBA" id="ARBA00023180"/>
    </source>
</evidence>
<proteinExistence type="predicted"/>
<evidence type="ECO:0000256" key="2">
    <source>
        <dbReference type="ARBA" id="ARBA00022475"/>
    </source>
</evidence>
<dbReference type="OrthoDB" id="417697at2759"/>
<keyword evidence="8" id="KW-0449">Lipoprotein</keyword>
<dbReference type="AlphaFoldDB" id="A0A1S2YLQ7"/>
<dbReference type="PANTHER" id="PTHR31044:SF47">
    <property type="entry name" value="CARBOHYDRATE-BINDING X8 DOMAIN SUPERFAMILY PROTEIN"/>
    <property type="match status" value="1"/>
</dbReference>
<protein>
    <submittedName>
        <fullName evidence="12">PLASMODESMATA CALLOSE-BINDING PROTEIN 3-like</fullName>
    </submittedName>
</protein>
<dbReference type="PANTHER" id="PTHR31044">
    <property type="entry name" value="BETA-1,3 GLUCANASE"/>
    <property type="match status" value="1"/>
</dbReference>
<reference evidence="12" key="2">
    <citation type="submission" date="2025-08" db="UniProtKB">
        <authorList>
            <consortium name="RefSeq"/>
        </authorList>
    </citation>
    <scope>IDENTIFICATION</scope>
    <source>
        <tissue evidence="12">Etiolated seedlings</tissue>
    </source>
</reference>
<feature type="transmembrane region" description="Helical" evidence="9">
    <location>
        <begin position="6"/>
        <end position="28"/>
    </location>
</feature>